<sequence>MADGAVAPASDGEDGCSMSSAQVVINAFDDPLGVCRTDIHVESDDYDFDQYYLSQISPSSTRILTDSDGSLLMNFKKPVINKDISYLSLCKDNQCDSLLDSDKHDLTVTVDNPEKHVSTMESFITYRITTTCTRPEYENKDYQVRRRYNDFLWLRQQLEEHHPMHIVPPLPEKHSFRRLDRFSQDFVNIRMLSLNTFLQRLTKHPVLSFNQSLQSFLTNKQWEFVSMKSKDSSTIMSRLAGSIQNLGSSFVIKNRPKEFTDVLTYLNKLQKNCTALRKLPTKF</sequence>
<dbReference type="InParanoid" id="T1FRD6"/>
<dbReference type="GeneID" id="20211383"/>
<reference evidence="10" key="3">
    <citation type="submission" date="2015-06" db="UniProtKB">
        <authorList>
            <consortium name="EnsemblMetazoa"/>
        </authorList>
    </citation>
    <scope>IDENTIFICATION</scope>
</reference>
<reference evidence="9 11" key="2">
    <citation type="journal article" date="2013" name="Nature">
        <title>Insights into bilaterian evolution from three spiralian genomes.</title>
        <authorList>
            <person name="Simakov O."/>
            <person name="Marletaz F."/>
            <person name="Cho S.J."/>
            <person name="Edsinger-Gonzales E."/>
            <person name="Havlak P."/>
            <person name="Hellsten U."/>
            <person name="Kuo D.H."/>
            <person name="Larsson T."/>
            <person name="Lv J."/>
            <person name="Arendt D."/>
            <person name="Savage R."/>
            <person name="Osoegawa K."/>
            <person name="de Jong P."/>
            <person name="Grimwood J."/>
            <person name="Chapman J.A."/>
            <person name="Shapiro H."/>
            <person name="Aerts A."/>
            <person name="Otillar R.P."/>
            <person name="Terry A.Y."/>
            <person name="Boore J.L."/>
            <person name="Grigoriev I.V."/>
            <person name="Lindberg D.R."/>
            <person name="Seaver E.C."/>
            <person name="Weisblat D.A."/>
            <person name="Putnam N.H."/>
            <person name="Rokhsar D.S."/>
        </authorList>
    </citation>
    <scope>NUCLEOTIDE SEQUENCE</scope>
</reference>
<gene>
    <name evidence="10" type="primary">20211383</name>
    <name evidence="9" type="ORF">HELRODRAFT_189801</name>
</gene>
<protein>
    <recommendedName>
        <fullName evidence="8">PX domain-containing protein</fullName>
    </recommendedName>
</protein>
<evidence type="ECO:0000313" key="10">
    <source>
        <dbReference type="EnsemblMetazoa" id="HelroP189801"/>
    </source>
</evidence>
<dbReference type="eggNOG" id="KOG2273">
    <property type="taxonomic scope" value="Eukaryota"/>
</dbReference>
<dbReference type="SMART" id="SM00312">
    <property type="entry name" value="PX"/>
    <property type="match status" value="1"/>
</dbReference>
<dbReference type="HOGENOM" id="CLU_984413_0_0_1"/>
<feature type="domain" description="PX" evidence="8">
    <location>
        <begin position="104"/>
        <end position="224"/>
    </location>
</feature>
<dbReference type="PANTHER" id="PTHR45949">
    <property type="entry name" value="SORTING NEXIN-4"/>
    <property type="match status" value="1"/>
</dbReference>
<dbReference type="Pfam" id="PF00787">
    <property type="entry name" value="PX"/>
    <property type="match status" value="1"/>
</dbReference>
<dbReference type="InterPro" id="IPR036871">
    <property type="entry name" value="PX_dom_sf"/>
</dbReference>
<dbReference type="Gene3D" id="3.30.1520.10">
    <property type="entry name" value="Phox-like domain"/>
    <property type="match status" value="1"/>
</dbReference>
<dbReference type="EMBL" id="AMQM01002188">
    <property type="status" value="NOT_ANNOTATED_CDS"/>
    <property type="molecule type" value="Genomic_DNA"/>
</dbReference>
<dbReference type="AlphaFoldDB" id="T1FRD6"/>
<comment type="similarity">
    <text evidence="3">Belongs to the sorting nexin family.</text>
</comment>
<dbReference type="GO" id="GO:0016020">
    <property type="term" value="C:membrane"/>
    <property type="evidence" value="ECO:0007669"/>
    <property type="project" value="UniProtKB-SubCell"/>
</dbReference>
<proteinExistence type="inferred from homology"/>
<dbReference type="RefSeq" id="XP_009030570.1">
    <property type="nucleotide sequence ID" value="XM_009032322.1"/>
</dbReference>
<dbReference type="PROSITE" id="PS50195">
    <property type="entry name" value="PX"/>
    <property type="match status" value="1"/>
</dbReference>
<dbReference type="OrthoDB" id="205639at2759"/>
<evidence type="ECO:0000256" key="6">
    <source>
        <dbReference type="ARBA" id="ARBA00023121"/>
    </source>
</evidence>
<evidence type="ECO:0000256" key="1">
    <source>
        <dbReference type="ARBA" id="ARBA00004170"/>
    </source>
</evidence>
<evidence type="ECO:0000313" key="11">
    <source>
        <dbReference type="Proteomes" id="UP000015101"/>
    </source>
</evidence>
<keyword evidence="6" id="KW-0446">Lipid-binding</keyword>
<evidence type="ECO:0000259" key="8">
    <source>
        <dbReference type="PROSITE" id="PS50195"/>
    </source>
</evidence>
<evidence type="ECO:0000256" key="5">
    <source>
        <dbReference type="ARBA" id="ARBA00022490"/>
    </source>
</evidence>
<dbReference type="CTD" id="20211383"/>
<organism evidence="10 11">
    <name type="scientific">Helobdella robusta</name>
    <name type="common">Californian leech</name>
    <dbReference type="NCBI Taxonomy" id="6412"/>
    <lineage>
        <taxon>Eukaryota</taxon>
        <taxon>Metazoa</taxon>
        <taxon>Spiralia</taxon>
        <taxon>Lophotrochozoa</taxon>
        <taxon>Annelida</taxon>
        <taxon>Clitellata</taxon>
        <taxon>Hirudinea</taxon>
        <taxon>Rhynchobdellida</taxon>
        <taxon>Glossiphoniidae</taxon>
        <taxon>Helobdella</taxon>
    </lineage>
</organism>
<keyword evidence="7" id="KW-0472">Membrane</keyword>
<keyword evidence="5" id="KW-0963">Cytoplasm</keyword>
<evidence type="ECO:0000313" key="9">
    <source>
        <dbReference type="EMBL" id="ESN91766.1"/>
    </source>
</evidence>
<keyword evidence="11" id="KW-1185">Reference proteome</keyword>
<evidence type="ECO:0000256" key="7">
    <source>
        <dbReference type="ARBA" id="ARBA00023136"/>
    </source>
</evidence>
<dbReference type="GO" id="GO:0005737">
    <property type="term" value="C:cytoplasm"/>
    <property type="evidence" value="ECO:0007669"/>
    <property type="project" value="UniProtKB-SubCell"/>
</dbReference>
<dbReference type="KEGG" id="hro:HELRODRAFT_189801"/>
<dbReference type="EnsemblMetazoa" id="HelroT189801">
    <property type="protein sequence ID" value="HelroP189801"/>
    <property type="gene ID" value="HelroG189801"/>
</dbReference>
<keyword evidence="4" id="KW-0813">Transport</keyword>
<dbReference type="CDD" id="cd06860">
    <property type="entry name" value="PX_SNX7_30_like"/>
    <property type="match status" value="1"/>
</dbReference>
<dbReference type="InterPro" id="IPR001683">
    <property type="entry name" value="PX_dom"/>
</dbReference>
<dbReference type="SUPFAM" id="SSF64268">
    <property type="entry name" value="PX domain"/>
    <property type="match status" value="1"/>
</dbReference>
<evidence type="ECO:0000256" key="2">
    <source>
        <dbReference type="ARBA" id="ARBA00004496"/>
    </source>
</evidence>
<accession>T1FRD6</accession>
<evidence type="ECO:0000256" key="3">
    <source>
        <dbReference type="ARBA" id="ARBA00010883"/>
    </source>
</evidence>
<name>T1FRD6_HELRO</name>
<dbReference type="EMBL" id="KB097700">
    <property type="protein sequence ID" value="ESN91766.1"/>
    <property type="molecule type" value="Genomic_DNA"/>
</dbReference>
<dbReference type="STRING" id="6412.T1FRD6"/>
<dbReference type="PANTHER" id="PTHR45949:SF2">
    <property type="entry name" value="SORTING NEXIN-4"/>
    <property type="match status" value="1"/>
</dbReference>
<comment type="subcellular location">
    <subcellularLocation>
        <location evidence="2">Cytoplasm</location>
    </subcellularLocation>
    <subcellularLocation>
        <location evidence="1">Membrane</location>
        <topology evidence="1">Peripheral membrane protein</topology>
    </subcellularLocation>
</comment>
<reference evidence="11" key="1">
    <citation type="submission" date="2012-12" db="EMBL/GenBank/DDBJ databases">
        <authorList>
            <person name="Hellsten U."/>
            <person name="Grimwood J."/>
            <person name="Chapman J.A."/>
            <person name="Shapiro H."/>
            <person name="Aerts A."/>
            <person name="Otillar R.P."/>
            <person name="Terry A.Y."/>
            <person name="Boore J.L."/>
            <person name="Simakov O."/>
            <person name="Marletaz F."/>
            <person name="Cho S.-J."/>
            <person name="Edsinger-Gonzales E."/>
            <person name="Havlak P."/>
            <person name="Kuo D.-H."/>
            <person name="Larsson T."/>
            <person name="Lv J."/>
            <person name="Arendt D."/>
            <person name="Savage R."/>
            <person name="Osoegawa K."/>
            <person name="de Jong P."/>
            <person name="Lindberg D.R."/>
            <person name="Seaver E.C."/>
            <person name="Weisblat D.A."/>
            <person name="Putnam N.H."/>
            <person name="Grigoriev I.V."/>
            <person name="Rokhsar D.S."/>
        </authorList>
    </citation>
    <scope>NUCLEOTIDE SEQUENCE</scope>
</reference>
<evidence type="ECO:0000256" key="4">
    <source>
        <dbReference type="ARBA" id="ARBA00022448"/>
    </source>
</evidence>
<dbReference type="Proteomes" id="UP000015101">
    <property type="component" value="Unassembled WGS sequence"/>
</dbReference>
<dbReference type="GO" id="GO:0035091">
    <property type="term" value="F:phosphatidylinositol binding"/>
    <property type="evidence" value="ECO:0007669"/>
    <property type="project" value="InterPro"/>
</dbReference>